<sequence>MTETTATVSCWHDEQFNPHSIGTPMPEAEVKIGENNEILVRGGMVMKGYYKNRKKLSKPSQKMVS</sequence>
<protein>
    <submittedName>
        <fullName evidence="2">Putative long-chain-fatty-acid--CoA ligase</fullName>
        <ecNumber evidence="2">6.2.1.3</ecNumber>
    </submittedName>
</protein>
<dbReference type="Pfam" id="PF00501">
    <property type="entry name" value="AMP-binding"/>
    <property type="match status" value="1"/>
</dbReference>
<reference evidence="2 3" key="1">
    <citation type="submission" date="2018-12" db="EMBL/GenBank/DDBJ databases">
        <authorList>
            <consortium name="Pathogen Informatics"/>
        </authorList>
    </citation>
    <scope>NUCLEOTIDE SEQUENCE [LARGE SCALE GENOMIC DNA]</scope>
    <source>
        <strain evidence="2 3">NCTC8284</strain>
    </source>
</reference>
<organism evidence="2 3">
    <name type="scientific">Rodentibacter pneumotropicus</name>
    <dbReference type="NCBI Taxonomy" id="758"/>
    <lineage>
        <taxon>Bacteria</taxon>
        <taxon>Pseudomonadati</taxon>
        <taxon>Pseudomonadota</taxon>
        <taxon>Gammaproteobacteria</taxon>
        <taxon>Pasteurellales</taxon>
        <taxon>Pasteurellaceae</taxon>
        <taxon>Rodentibacter</taxon>
    </lineage>
</organism>
<gene>
    <name evidence="2" type="ORF">NCTC8284_03362</name>
</gene>
<dbReference type="InterPro" id="IPR042099">
    <property type="entry name" value="ANL_N_sf"/>
</dbReference>
<dbReference type="EMBL" id="LR134405">
    <property type="protein sequence ID" value="VEH68134.1"/>
    <property type="molecule type" value="Genomic_DNA"/>
</dbReference>
<keyword evidence="2" id="KW-0436">Ligase</keyword>
<evidence type="ECO:0000313" key="3">
    <source>
        <dbReference type="Proteomes" id="UP000278733"/>
    </source>
</evidence>
<dbReference type="GO" id="GO:0004467">
    <property type="term" value="F:long-chain fatty acid-CoA ligase activity"/>
    <property type="evidence" value="ECO:0007669"/>
    <property type="project" value="UniProtKB-EC"/>
</dbReference>
<dbReference type="Gene3D" id="3.40.50.12780">
    <property type="entry name" value="N-terminal domain of ligase-like"/>
    <property type="match status" value="1"/>
</dbReference>
<evidence type="ECO:0000313" key="2">
    <source>
        <dbReference type="EMBL" id="VEH68134.1"/>
    </source>
</evidence>
<accession>A0A3S4VG06</accession>
<evidence type="ECO:0000259" key="1">
    <source>
        <dbReference type="Pfam" id="PF00501"/>
    </source>
</evidence>
<dbReference type="AlphaFoldDB" id="A0A3S4VG06"/>
<dbReference type="EC" id="6.2.1.3" evidence="2"/>
<dbReference type="InterPro" id="IPR000873">
    <property type="entry name" value="AMP-dep_synth/lig_dom"/>
</dbReference>
<dbReference type="KEGG" id="rpne:NCTC8284_03362"/>
<name>A0A3S4VG06_9PAST</name>
<proteinExistence type="predicted"/>
<feature type="domain" description="AMP-dependent synthetase/ligase" evidence="1">
    <location>
        <begin position="1"/>
        <end position="50"/>
    </location>
</feature>
<dbReference type="Proteomes" id="UP000278733">
    <property type="component" value="Chromosome"/>
</dbReference>
<dbReference type="SUPFAM" id="SSF56801">
    <property type="entry name" value="Acetyl-CoA synthetase-like"/>
    <property type="match status" value="1"/>
</dbReference>